<proteinExistence type="predicted"/>
<accession>A0A835V3E1</accession>
<feature type="region of interest" description="Disordered" evidence="1">
    <location>
        <begin position="51"/>
        <end position="79"/>
    </location>
</feature>
<gene>
    <name evidence="2" type="ORF">HPP92_012051</name>
</gene>
<dbReference type="AlphaFoldDB" id="A0A835V3E1"/>
<name>A0A835V3E1_VANPL</name>
<comment type="caution">
    <text evidence="2">The sequence shown here is derived from an EMBL/GenBank/DDBJ whole genome shotgun (WGS) entry which is preliminary data.</text>
</comment>
<dbReference type="Proteomes" id="UP000639772">
    <property type="component" value="Unassembled WGS sequence"/>
</dbReference>
<protein>
    <submittedName>
        <fullName evidence="2">Uncharacterized protein</fullName>
    </submittedName>
</protein>
<sequence length="125" mass="12900">MPGVAGNLRHGRGGGAGIRCCRKGVQGSKAKTNFPLSDASPSPSPIVIATVNGSSARTTSSQNSTLDSSSREAASLPPLATPLRPLDLDFLSPSAPRFPFHHFPPVSPKCRGNPRGSHLSSSNIS</sequence>
<dbReference type="EMBL" id="JADCNM010000005">
    <property type="protein sequence ID" value="KAG0483967.1"/>
    <property type="molecule type" value="Genomic_DNA"/>
</dbReference>
<evidence type="ECO:0000313" key="2">
    <source>
        <dbReference type="EMBL" id="KAG0483967.1"/>
    </source>
</evidence>
<organism evidence="2 3">
    <name type="scientific">Vanilla planifolia</name>
    <name type="common">Vanilla</name>
    <dbReference type="NCBI Taxonomy" id="51239"/>
    <lineage>
        <taxon>Eukaryota</taxon>
        <taxon>Viridiplantae</taxon>
        <taxon>Streptophyta</taxon>
        <taxon>Embryophyta</taxon>
        <taxon>Tracheophyta</taxon>
        <taxon>Spermatophyta</taxon>
        <taxon>Magnoliopsida</taxon>
        <taxon>Liliopsida</taxon>
        <taxon>Asparagales</taxon>
        <taxon>Orchidaceae</taxon>
        <taxon>Vanilloideae</taxon>
        <taxon>Vanilleae</taxon>
        <taxon>Vanilla</taxon>
    </lineage>
</organism>
<feature type="region of interest" description="Disordered" evidence="1">
    <location>
        <begin position="101"/>
        <end position="125"/>
    </location>
</feature>
<reference evidence="2 3" key="1">
    <citation type="journal article" date="2020" name="Nat. Food">
        <title>A phased Vanilla planifolia genome enables genetic improvement of flavour and production.</title>
        <authorList>
            <person name="Hasing T."/>
            <person name="Tang H."/>
            <person name="Brym M."/>
            <person name="Khazi F."/>
            <person name="Huang T."/>
            <person name="Chambers A.H."/>
        </authorList>
    </citation>
    <scope>NUCLEOTIDE SEQUENCE [LARGE SCALE GENOMIC DNA]</scope>
    <source>
        <tissue evidence="2">Leaf</tissue>
    </source>
</reference>
<evidence type="ECO:0000313" key="3">
    <source>
        <dbReference type="Proteomes" id="UP000639772"/>
    </source>
</evidence>
<evidence type="ECO:0000256" key="1">
    <source>
        <dbReference type="SAM" id="MobiDB-lite"/>
    </source>
</evidence>
<feature type="compositionally biased region" description="Low complexity" evidence="1">
    <location>
        <begin position="58"/>
        <end position="68"/>
    </location>
</feature>